<name>A0A074Z0J7_OPIVI</name>
<gene>
    <name evidence="1" type="ORF">T265_10986</name>
</gene>
<dbReference type="RefSeq" id="XP_009175782.1">
    <property type="nucleotide sequence ID" value="XM_009177518.1"/>
</dbReference>
<protein>
    <submittedName>
        <fullName evidence="1">Uncharacterized protein</fullName>
    </submittedName>
</protein>
<dbReference type="Proteomes" id="UP000054324">
    <property type="component" value="Unassembled WGS sequence"/>
</dbReference>
<dbReference type="KEGG" id="ovi:T265_10986"/>
<organism evidence="1 2">
    <name type="scientific">Opisthorchis viverrini</name>
    <name type="common">Southeast Asian liver fluke</name>
    <dbReference type="NCBI Taxonomy" id="6198"/>
    <lineage>
        <taxon>Eukaryota</taxon>
        <taxon>Metazoa</taxon>
        <taxon>Spiralia</taxon>
        <taxon>Lophotrochozoa</taxon>
        <taxon>Platyhelminthes</taxon>
        <taxon>Trematoda</taxon>
        <taxon>Digenea</taxon>
        <taxon>Opisthorchiida</taxon>
        <taxon>Opisthorchiata</taxon>
        <taxon>Opisthorchiidae</taxon>
        <taxon>Opisthorchis</taxon>
    </lineage>
</organism>
<dbReference type="CTD" id="20325154"/>
<evidence type="ECO:0000313" key="2">
    <source>
        <dbReference type="Proteomes" id="UP000054324"/>
    </source>
</evidence>
<accession>A0A074Z0J7</accession>
<proteinExistence type="predicted"/>
<keyword evidence="2" id="KW-1185">Reference proteome</keyword>
<dbReference type="GeneID" id="20325154"/>
<sequence length="120" mass="13118">MDDHLKVLVASPSVSLCVQPVPPNNGGAVQCDASLESRCPVVPSRMSATVCQTPTFVMNPSVFAQGLFGLTTTANVFHSVWRDHALHIQRVVEMRLFGRRRENGGLTDDLRFGLQEIVAN</sequence>
<dbReference type="EMBL" id="KL597053">
    <property type="protein sequence ID" value="KER20473.1"/>
    <property type="molecule type" value="Genomic_DNA"/>
</dbReference>
<reference evidence="1 2" key="1">
    <citation type="submission" date="2013-11" db="EMBL/GenBank/DDBJ databases">
        <title>Opisthorchis viverrini - life in the bile duct.</title>
        <authorList>
            <person name="Young N.D."/>
            <person name="Nagarajan N."/>
            <person name="Lin S.J."/>
            <person name="Korhonen P.K."/>
            <person name="Jex A.R."/>
            <person name="Hall R.S."/>
            <person name="Safavi-Hemami H."/>
            <person name="Kaewkong W."/>
            <person name="Bertrand D."/>
            <person name="Gao S."/>
            <person name="Seet Q."/>
            <person name="Wongkham S."/>
            <person name="Teh B.T."/>
            <person name="Wongkham C."/>
            <person name="Intapan P.M."/>
            <person name="Maleewong W."/>
            <person name="Yang X."/>
            <person name="Hu M."/>
            <person name="Wang Z."/>
            <person name="Hofmann A."/>
            <person name="Sternberg P.W."/>
            <person name="Tan P."/>
            <person name="Wang J."/>
            <person name="Gasser R.B."/>
        </authorList>
    </citation>
    <scope>NUCLEOTIDE SEQUENCE [LARGE SCALE GENOMIC DNA]</scope>
</reference>
<evidence type="ECO:0000313" key="1">
    <source>
        <dbReference type="EMBL" id="KER20473.1"/>
    </source>
</evidence>
<dbReference type="AlphaFoldDB" id="A0A074Z0J7"/>